<sequence length="188" mass="21224">MSSPAPSLGSAEDVFKPHPRTSPCASKKKKVSFCDQLIFEPIIRPDSPTLGFDECLRRSSLEPVYPESILKNAQPTPPAAFLVEDLPLGPEPGEPDDADPFYHARSIHRFCTILSSIRRQITSHMTTLDIEMAACRIPSTLTPISEEMRNLDIKARIERLRACGWNRPRFDAKRYETLRENALADMMQ</sequence>
<reference evidence="3" key="1">
    <citation type="journal article" date="2016" name="Genome Announc.">
        <title>Genome sequence of Ustilaginoidea virens IPU010, a rice pathogenic fungus causing false smut.</title>
        <authorList>
            <person name="Kumagai T."/>
            <person name="Ishii T."/>
            <person name="Terai G."/>
            <person name="Umemura M."/>
            <person name="Machida M."/>
            <person name="Asai K."/>
        </authorList>
    </citation>
    <scope>NUCLEOTIDE SEQUENCE [LARGE SCALE GENOMIC DNA]</scope>
    <source>
        <strain evidence="3">IPU010</strain>
    </source>
</reference>
<dbReference type="EMBL" id="BBTG02000002">
    <property type="protein sequence ID" value="GAO13855.1"/>
    <property type="molecule type" value="Genomic_DNA"/>
</dbReference>
<evidence type="ECO:0000313" key="2">
    <source>
        <dbReference type="EMBL" id="GAO13855.1"/>
    </source>
</evidence>
<organism evidence="2 3">
    <name type="scientific">Ustilaginoidea virens</name>
    <name type="common">Rice false smut fungus</name>
    <name type="synonym">Villosiclava virens</name>
    <dbReference type="NCBI Taxonomy" id="1159556"/>
    <lineage>
        <taxon>Eukaryota</taxon>
        <taxon>Fungi</taxon>
        <taxon>Dikarya</taxon>
        <taxon>Ascomycota</taxon>
        <taxon>Pezizomycotina</taxon>
        <taxon>Sordariomycetes</taxon>
        <taxon>Hypocreomycetidae</taxon>
        <taxon>Hypocreales</taxon>
        <taxon>Clavicipitaceae</taxon>
        <taxon>Ustilaginoidea</taxon>
    </lineage>
</organism>
<evidence type="ECO:0000313" key="3">
    <source>
        <dbReference type="Proteomes" id="UP000054053"/>
    </source>
</evidence>
<dbReference type="AlphaFoldDB" id="A0A1B5KSI0"/>
<gene>
    <name evidence="2" type="ORF">UVI_02004270</name>
</gene>
<accession>A0A1B5KSI0</accession>
<protein>
    <submittedName>
        <fullName evidence="2">Uncharacterized protein</fullName>
    </submittedName>
</protein>
<evidence type="ECO:0000256" key="1">
    <source>
        <dbReference type="SAM" id="MobiDB-lite"/>
    </source>
</evidence>
<comment type="caution">
    <text evidence="2">The sequence shown here is derived from an EMBL/GenBank/DDBJ whole genome shotgun (WGS) entry which is preliminary data.</text>
</comment>
<feature type="region of interest" description="Disordered" evidence="1">
    <location>
        <begin position="1"/>
        <end position="29"/>
    </location>
</feature>
<name>A0A1B5KSI0_USTVR</name>
<dbReference type="Proteomes" id="UP000054053">
    <property type="component" value="Unassembled WGS sequence"/>
</dbReference>
<proteinExistence type="predicted"/>